<feature type="domain" description="Condensin II complex subunit H2 N-terminal" evidence="5">
    <location>
        <begin position="7"/>
        <end position="115"/>
    </location>
</feature>
<feature type="compositionally biased region" description="Acidic residues" evidence="4">
    <location>
        <begin position="396"/>
        <end position="420"/>
    </location>
</feature>
<evidence type="ECO:0000259" key="6">
    <source>
        <dbReference type="Pfam" id="PF16858"/>
    </source>
</evidence>
<keyword evidence="8" id="KW-1185">Reference proteome</keyword>
<comment type="subcellular location">
    <subcellularLocation>
        <location evidence="1">Nucleus</location>
    </subcellularLocation>
</comment>
<evidence type="ECO:0000313" key="7">
    <source>
        <dbReference type="EMBL" id="GMI14193.1"/>
    </source>
</evidence>
<evidence type="ECO:0000313" key="8">
    <source>
        <dbReference type="Proteomes" id="UP001165160"/>
    </source>
</evidence>
<evidence type="ECO:0000256" key="2">
    <source>
        <dbReference type="ARBA" id="ARBA00007844"/>
    </source>
</evidence>
<dbReference type="AlphaFoldDB" id="A0A9W7KWD6"/>
<feature type="domain" description="Condensin-2 complex subunit H2 C-terminal" evidence="6">
    <location>
        <begin position="474"/>
        <end position="607"/>
    </location>
</feature>
<evidence type="ECO:0000256" key="3">
    <source>
        <dbReference type="ARBA" id="ARBA00023242"/>
    </source>
</evidence>
<gene>
    <name evidence="7" type="ORF">TrVE_jg9330</name>
</gene>
<comment type="similarity">
    <text evidence="2">Belongs to the CND2 H2 (condensin-2 subunit 2) family.</text>
</comment>
<dbReference type="GO" id="GO:0010032">
    <property type="term" value="P:meiotic chromosome condensation"/>
    <property type="evidence" value="ECO:0007669"/>
    <property type="project" value="TreeGrafter"/>
</dbReference>
<reference evidence="8" key="1">
    <citation type="journal article" date="2023" name="Commun. Biol.">
        <title>Genome analysis of Parmales, the sister group of diatoms, reveals the evolutionary specialization of diatoms from phago-mixotrophs to photoautotrophs.</title>
        <authorList>
            <person name="Ban H."/>
            <person name="Sato S."/>
            <person name="Yoshikawa S."/>
            <person name="Yamada K."/>
            <person name="Nakamura Y."/>
            <person name="Ichinomiya M."/>
            <person name="Sato N."/>
            <person name="Blanc-Mathieu R."/>
            <person name="Endo H."/>
            <person name="Kuwata A."/>
            <person name="Ogata H."/>
        </authorList>
    </citation>
    <scope>NUCLEOTIDE SEQUENCE [LARGE SCALE GENOMIC DNA]</scope>
    <source>
        <strain evidence="8">NIES 3699</strain>
    </source>
</reference>
<sequence length="637" mass="69535">MSGAAELFLKPIRDLSRNWDIDIASCLEDYLDDLSTIKITLDGGSSSLNFAEAALLIQGTSAVYAKKVEYLYTLVFKVLEVITDKKKNGEEKKDGEEDDEVKFDVELNFLLLDDVIETGDKINLMEEDVDAIGDWEHNNVEFGRAGNNKRRMSTNSNRRLSHASAISKGSAALNASLVADIGSSGLRLMSSDVNASGALLLPGSNAFNDDDVGSDNGFDVDGEDDMSGGFDLDGDGFGMNDDVNKSSYSDPNTTGVSDSLALAIPHANDSYVSSNTSKLSAADAADPWRLVDPHRNPDGRNRPLKKGKTFTIPVGIMEDGSLDNSQVNETSLNASTSINKSSFVVEDENLKLKGLAYGQEFAYVAKEIKKRKATKKRRSKKANNWYGKKKKKYVEDLEEEEEEEQQDYDDGFGAGDDDEGGFSAFEGAGPQNVDDERFNKMFGGAAAVGDDGEDDDEKYYNRNPMEETRFEEKFESLCKAHLRAFAAGAERYAAESQLTKRVADWSFKLQPTLQSEEKRTAFDIHETGTEILGGMQAAVSKQKAEGKKFKGSNASIVDFHAVTSGMEQYEVCRVFLASLMLANAGNITLSHPEMDGSGVADNINMELHGTNLDKPMDTYVAPSVMESENSQEAVGAV</sequence>
<dbReference type="InterPro" id="IPR009378">
    <property type="entry name" value="H2_N"/>
</dbReference>
<dbReference type="InterPro" id="IPR031737">
    <property type="entry name" value="CNDH2_C"/>
</dbReference>
<keyword evidence="3" id="KW-0539">Nucleus</keyword>
<comment type="caution">
    <text evidence="7">The sequence shown here is derived from an EMBL/GenBank/DDBJ whole genome shotgun (WGS) entry which is preliminary data.</text>
</comment>
<proteinExistence type="inferred from homology"/>
<name>A0A9W7KWD6_9STRA</name>
<dbReference type="GO" id="GO:0003682">
    <property type="term" value="F:chromatin binding"/>
    <property type="evidence" value="ECO:0007669"/>
    <property type="project" value="TreeGrafter"/>
</dbReference>
<protein>
    <recommendedName>
        <fullName evidence="9">Condensin-2 complex subunit H2</fullName>
    </recommendedName>
</protein>
<dbReference type="Proteomes" id="UP001165160">
    <property type="component" value="Unassembled WGS sequence"/>
</dbReference>
<dbReference type="GO" id="GO:0051306">
    <property type="term" value="P:mitotic sister chromatid separation"/>
    <property type="evidence" value="ECO:0007669"/>
    <property type="project" value="TreeGrafter"/>
</dbReference>
<evidence type="ECO:0000256" key="4">
    <source>
        <dbReference type="SAM" id="MobiDB-lite"/>
    </source>
</evidence>
<feature type="region of interest" description="Disordered" evidence="4">
    <location>
        <begin position="394"/>
        <end position="433"/>
    </location>
</feature>
<evidence type="ECO:0000256" key="1">
    <source>
        <dbReference type="ARBA" id="ARBA00004123"/>
    </source>
</evidence>
<dbReference type="PANTHER" id="PTHR14324">
    <property type="entry name" value="CONDENSIN-2 COMPLEX SUBUNIT H2"/>
    <property type="match status" value="1"/>
</dbReference>
<dbReference type="Pfam" id="PF06278">
    <property type="entry name" value="CNDH2_N"/>
    <property type="match status" value="1"/>
</dbReference>
<accession>A0A9W7KWD6</accession>
<dbReference type="InterPro" id="IPR031739">
    <property type="entry name" value="Ncaph2"/>
</dbReference>
<dbReference type="GO" id="GO:0000796">
    <property type="term" value="C:condensin complex"/>
    <property type="evidence" value="ECO:0007669"/>
    <property type="project" value="TreeGrafter"/>
</dbReference>
<evidence type="ECO:0008006" key="9">
    <source>
        <dbReference type="Google" id="ProtNLM"/>
    </source>
</evidence>
<dbReference type="GO" id="GO:0005634">
    <property type="term" value="C:nucleus"/>
    <property type="evidence" value="ECO:0007669"/>
    <property type="project" value="UniProtKB-SubCell"/>
</dbReference>
<dbReference type="Pfam" id="PF16858">
    <property type="entry name" value="CNDH2_C"/>
    <property type="match status" value="1"/>
</dbReference>
<organism evidence="7 8">
    <name type="scientific">Triparma verrucosa</name>
    <dbReference type="NCBI Taxonomy" id="1606542"/>
    <lineage>
        <taxon>Eukaryota</taxon>
        <taxon>Sar</taxon>
        <taxon>Stramenopiles</taxon>
        <taxon>Ochrophyta</taxon>
        <taxon>Bolidophyceae</taxon>
        <taxon>Parmales</taxon>
        <taxon>Triparmaceae</taxon>
        <taxon>Triparma</taxon>
    </lineage>
</organism>
<dbReference type="PANTHER" id="PTHR14324:SF3">
    <property type="entry name" value="CONDENSIN-2 COMPLEX SUBUNIT H2"/>
    <property type="match status" value="1"/>
</dbReference>
<dbReference type="EMBL" id="BRXX01000492">
    <property type="protein sequence ID" value="GMI14193.1"/>
    <property type="molecule type" value="Genomic_DNA"/>
</dbReference>
<evidence type="ECO:0000259" key="5">
    <source>
        <dbReference type="Pfam" id="PF06278"/>
    </source>
</evidence>